<keyword evidence="5" id="KW-1185">Reference proteome</keyword>
<dbReference type="Pfam" id="PF05617">
    <property type="entry name" value="Prolamin_like"/>
    <property type="match status" value="1"/>
</dbReference>
<dbReference type="InterPro" id="IPR008502">
    <property type="entry name" value="Prolamin-like"/>
</dbReference>
<protein>
    <recommendedName>
        <fullName evidence="3">Prolamin-like domain-containing protein</fullName>
    </recommendedName>
</protein>
<evidence type="ECO:0000256" key="2">
    <source>
        <dbReference type="SAM" id="SignalP"/>
    </source>
</evidence>
<accession>A0AAV5IYI9</accession>
<evidence type="ECO:0000259" key="3">
    <source>
        <dbReference type="Pfam" id="PF05617"/>
    </source>
</evidence>
<reference evidence="4 5" key="1">
    <citation type="journal article" date="2021" name="Commun. Biol.">
        <title>The genome of Shorea leprosula (Dipterocarpaceae) highlights the ecological relevance of drought in aseasonal tropical rainforests.</title>
        <authorList>
            <person name="Ng K.K.S."/>
            <person name="Kobayashi M.J."/>
            <person name="Fawcett J.A."/>
            <person name="Hatakeyama M."/>
            <person name="Paape T."/>
            <person name="Ng C.H."/>
            <person name="Ang C.C."/>
            <person name="Tnah L.H."/>
            <person name="Lee C.T."/>
            <person name="Nishiyama T."/>
            <person name="Sese J."/>
            <person name="O'Brien M.J."/>
            <person name="Copetti D."/>
            <person name="Mohd Noor M.I."/>
            <person name="Ong R.C."/>
            <person name="Putra M."/>
            <person name="Sireger I.Z."/>
            <person name="Indrioko S."/>
            <person name="Kosugi Y."/>
            <person name="Izuno A."/>
            <person name="Isagi Y."/>
            <person name="Lee S.L."/>
            <person name="Shimizu K.K."/>
        </authorList>
    </citation>
    <scope>NUCLEOTIDE SEQUENCE [LARGE SCALE GENOMIC DNA]</scope>
    <source>
        <strain evidence="4">214</strain>
    </source>
</reference>
<feature type="chain" id="PRO_5043551489" description="Prolamin-like domain-containing protein" evidence="2">
    <location>
        <begin position="29"/>
        <end position="111"/>
    </location>
</feature>
<proteinExistence type="predicted"/>
<dbReference type="AlphaFoldDB" id="A0AAV5IYI9"/>
<evidence type="ECO:0000313" key="5">
    <source>
        <dbReference type="Proteomes" id="UP001054252"/>
    </source>
</evidence>
<comment type="caution">
    <text evidence="4">The sequence shown here is derived from an EMBL/GenBank/DDBJ whole genome shotgun (WGS) entry which is preliminary data.</text>
</comment>
<gene>
    <name evidence="4" type="ORF">SLEP1_g18706</name>
</gene>
<dbReference type="EMBL" id="BPVZ01000026">
    <property type="protein sequence ID" value="GKV06887.1"/>
    <property type="molecule type" value="Genomic_DNA"/>
</dbReference>
<evidence type="ECO:0000313" key="4">
    <source>
        <dbReference type="EMBL" id="GKV06887.1"/>
    </source>
</evidence>
<organism evidence="4 5">
    <name type="scientific">Rubroshorea leprosula</name>
    <dbReference type="NCBI Taxonomy" id="152421"/>
    <lineage>
        <taxon>Eukaryota</taxon>
        <taxon>Viridiplantae</taxon>
        <taxon>Streptophyta</taxon>
        <taxon>Embryophyta</taxon>
        <taxon>Tracheophyta</taxon>
        <taxon>Spermatophyta</taxon>
        <taxon>Magnoliopsida</taxon>
        <taxon>eudicotyledons</taxon>
        <taxon>Gunneridae</taxon>
        <taxon>Pentapetalae</taxon>
        <taxon>rosids</taxon>
        <taxon>malvids</taxon>
        <taxon>Malvales</taxon>
        <taxon>Dipterocarpaceae</taxon>
        <taxon>Rubroshorea</taxon>
    </lineage>
</organism>
<dbReference type="Proteomes" id="UP001054252">
    <property type="component" value="Unassembled WGS sequence"/>
</dbReference>
<name>A0AAV5IYI9_9ROSI</name>
<evidence type="ECO:0000256" key="1">
    <source>
        <dbReference type="ARBA" id="ARBA00022729"/>
    </source>
</evidence>
<sequence>MEFASSRALGFCLLVACIVASILQLGLAQEMRKTSPKMNDDSIFKCLKFAVSAPFCLKDIKDVIKNGKTAANLGKDCCAALNGLANNCWPFLFEVLEIPMAIKVACSIIGA</sequence>
<feature type="domain" description="Prolamin-like" evidence="3">
    <location>
        <begin position="45"/>
        <end position="99"/>
    </location>
</feature>
<feature type="signal peptide" evidence="2">
    <location>
        <begin position="1"/>
        <end position="28"/>
    </location>
</feature>
<keyword evidence="1 2" id="KW-0732">Signal</keyword>